<dbReference type="InterPro" id="IPR013149">
    <property type="entry name" value="ADH-like_C"/>
</dbReference>
<dbReference type="VEuPathDB" id="FungiDB:HZS61_017035"/>
<dbReference type="GO" id="GO:0008270">
    <property type="term" value="F:zinc ion binding"/>
    <property type="evidence" value="ECO:0007669"/>
    <property type="project" value="InterPro"/>
</dbReference>
<evidence type="ECO:0000256" key="1">
    <source>
        <dbReference type="ARBA" id="ARBA00001947"/>
    </source>
</evidence>
<evidence type="ECO:0000256" key="6">
    <source>
        <dbReference type="ARBA" id="ARBA00023027"/>
    </source>
</evidence>
<dbReference type="GO" id="GO:0016491">
    <property type="term" value="F:oxidoreductase activity"/>
    <property type="evidence" value="ECO:0007669"/>
    <property type="project" value="UniProtKB-KW"/>
</dbReference>
<dbReference type="Pfam" id="PF00107">
    <property type="entry name" value="ADH_zinc_N"/>
    <property type="match status" value="1"/>
</dbReference>
<keyword evidence="4 7" id="KW-0862">Zinc</keyword>
<evidence type="ECO:0000313" key="10">
    <source>
        <dbReference type="EMBL" id="SCO75816.1"/>
    </source>
</evidence>
<dbReference type="VEuPathDB" id="FungiDB:FOC4_g10002064"/>
<feature type="domain" description="Alcohol dehydrogenase-like N-terminal" evidence="9">
    <location>
        <begin position="43"/>
        <end position="151"/>
    </location>
</feature>
<comment type="similarity">
    <text evidence="2 7">Belongs to the zinc-containing alcohol dehydrogenase family.</text>
</comment>
<dbReference type="VEuPathDB" id="FungiDB:FOZG_12231"/>
<feature type="domain" description="Alcohol dehydrogenase-like C-terminal" evidence="8">
    <location>
        <begin position="197"/>
        <end position="272"/>
    </location>
</feature>
<evidence type="ECO:0000313" key="11">
    <source>
        <dbReference type="Proteomes" id="UP000219369"/>
    </source>
</evidence>
<comment type="cofactor">
    <cofactor evidence="1 7">
        <name>Zn(2+)</name>
        <dbReference type="ChEBI" id="CHEBI:29105"/>
    </cofactor>
</comment>
<gene>
    <name evidence="10" type="ORF">FRV6_00028</name>
</gene>
<accession>A0A2H3SH51</accession>
<dbReference type="Pfam" id="PF08240">
    <property type="entry name" value="ADH_N"/>
    <property type="match status" value="1"/>
</dbReference>
<dbReference type="PANTHER" id="PTHR42813:SF3">
    <property type="entry name" value="GLUTATHIONE-INDEPENDENT FORMALDEHYDE DEHYDROGENASE"/>
    <property type="match status" value="1"/>
</dbReference>
<proteinExistence type="inferred from homology"/>
<dbReference type="SUPFAM" id="SSF50129">
    <property type="entry name" value="GroES-like"/>
    <property type="match status" value="1"/>
</dbReference>
<dbReference type="SUPFAM" id="SSF51735">
    <property type="entry name" value="NAD(P)-binding Rossmann-fold domains"/>
    <property type="match status" value="1"/>
</dbReference>
<dbReference type="InterPro" id="IPR002328">
    <property type="entry name" value="ADH_Zn_CS"/>
</dbReference>
<evidence type="ECO:0000256" key="3">
    <source>
        <dbReference type="ARBA" id="ARBA00022723"/>
    </source>
</evidence>
<dbReference type="Proteomes" id="UP000219369">
    <property type="component" value="Unassembled WGS sequence"/>
</dbReference>
<evidence type="ECO:0000256" key="4">
    <source>
        <dbReference type="ARBA" id="ARBA00022833"/>
    </source>
</evidence>
<evidence type="ECO:0000256" key="7">
    <source>
        <dbReference type="RuleBase" id="RU361277"/>
    </source>
</evidence>
<dbReference type="PROSITE" id="PS00059">
    <property type="entry name" value="ADH_ZINC"/>
    <property type="match status" value="1"/>
</dbReference>
<reference evidence="11" key="1">
    <citation type="submission" date="2016-09" db="EMBL/GenBank/DDBJ databases">
        <authorList>
            <person name="Guldener U."/>
        </authorList>
    </citation>
    <scope>NUCLEOTIDE SEQUENCE [LARGE SCALE GENOMIC DNA]</scope>
    <source>
        <strain evidence="11">V64-1</strain>
    </source>
</reference>
<dbReference type="InterPro" id="IPR011032">
    <property type="entry name" value="GroES-like_sf"/>
</dbReference>
<evidence type="ECO:0000256" key="2">
    <source>
        <dbReference type="ARBA" id="ARBA00008072"/>
    </source>
</evidence>
<dbReference type="Gene3D" id="3.90.180.10">
    <property type="entry name" value="Medium-chain alcohol dehydrogenases, catalytic domain"/>
    <property type="match status" value="1"/>
</dbReference>
<dbReference type="Gene3D" id="3.40.50.720">
    <property type="entry name" value="NAD(P)-binding Rossmann-like Domain"/>
    <property type="match status" value="1"/>
</dbReference>
<evidence type="ECO:0000259" key="8">
    <source>
        <dbReference type="Pfam" id="PF00107"/>
    </source>
</evidence>
<dbReference type="VEuPathDB" id="FungiDB:FOMG_16474"/>
<keyword evidence="6" id="KW-0520">NAD</keyword>
<keyword evidence="3 7" id="KW-0479">Metal-binding</keyword>
<keyword evidence="5" id="KW-0560">Oxidoreductase</keyword>
<evidence type="ECO:0000259" key="9">
    <source>
        <dbReference type="Pfam" id="PF08240"/>
    </source>
</evidence>
<dbReference type="EMBL" id="FMJY01000001">
    <property type="protein sequence ID" value="SCO75816.1"/>
    <property type="molecule type" value="Genomic_DNA"/>
</dbReference>
<sequence>MFKNIALAALNSTLGATMRGVMFDGKPFSISVQDLPMPHIELPTDAIVKITTSAICGSDLHAYRGYSAATTPYNIGHEAIGYITEIGSNITSLQVGEYVIVPDTSAHAQIPLAPEPLTYYGNGPVLSPGLGGLQSEYVRVPFAEGNLIPIPLNKTTTNATLEQSYVTVSDIWSTAWTGLDFSGFEPGDTVAVFGAGPVGLLTAYTAILRGASRVYSVDHVPMRLERAASIGAVAINFVESDPVAQILAYEPGGVVRSVDCVGLEALNSTLQVETNIILNQMVNVTRIGGGIGQLGIYGIQPGAPAIVNDSSLIHDPTFPMSLFFGKGLRMRSGLVDARTVAPKLIELIASGKADPSFIHSATINIEQAPEYYRRFNLSQELKVFITFP</sequence>
<dbReference type="OrthoDB" id="3941538at2759"/>
<dbReference type="VEuPathDB" id="FungiDB:FOIG_16257"/>
<dbReference type="PANTHER" id="PTHR42813">
    <property type="entry name" value="ZINC-TYPE ALCOHOL DEHYDROGENASE-LIKE"/>
    <property type="match status" value="1"/>
</dbReference>
<dbReference type="InterPro" id="IPR013154">
    <property type="entry name" value="ADH-like_N"/>
</dbReference>
<dbReference type="InterPro" id="IPR036291">
    <property type="entry name" value="NAD(P)-bd_dom_sf"/>
</dbReference>
<dbReference type="VEuPathDB" id="FungiDB:FOC1_g10000751"/>
<name>A0A2H3SH51_FUSOX</name>
<protein>
    <submittedName>
        <fullName evidence="10">Related to formaldehyde dehydrogenase</fullName>
    </submittedName>
</protein>
<dbReference type="AlphaFoldDB" id="A0A2H3SH51"/>
<evidence type="ECO:0000256" key="5">
    <source>
        <dbReference type="ARBA" id="ARBA00023002"/>
    </source>
</evidence>
<organism evidence="10 11">
    <name type="scientific">Fusarium oxysporum</name>
    <name type="common">Fusarium vascular wilt</name>
    <dbReference type="NCBI Taxonomy" id="5507"/>
    <lineage>
        <taxon>Eukaryota</taxon>
        <taxon>Fungi</taxon>
        <taxon>Dikarya</taxon>
        <taxon>Ascomycota</taxon>
        <taxon>Pezizomycotina</taxon>
        <taxon>Sordariomycetes</taxon>
        <taxon>Hypocreomycetidae</taxon>
        <taxon>Hypocreales</taxon>
        <taxon>Nectriaceae</taxon>
        <taxon>Fusarium</taxon>
        <taxon>Fusarium oxysporum species complex</taxon>
    </lineage>
</organism>
<dbReference type="VEuPathDB" id="FungiDB:FOXG_13425"/>